<dbReference type="RefSeq" id="WP_020876641.1">
    <property type="nucleotide sequence ID" value="NZ_ATHJ01000077.1"/>
</dbReference>
<sequence length="203" mass="22610">MKKKSPVFERNYRYYLEMIGALDLPSRAKLLGAEADADGLIVSFFGRPHRISGDGVIGPDGLRPCYSTCIILFKYLLMCPDTVKARGPWTSFRDFKDAGPLLVYFAKAVEALITEGFEGDVNGLASAAKKMGGRMPDTLFSHDLSIQFDPLPRLSMLLLFNDRDEEFSSHCSVLFERQTEAYLDMESVAVLGHVLSEGLLMLK</sequence>
<accession>S7TVY2</accession>
<organism evidence="2 3">
    <name type="scientific">Desulfococcus multivorans DSM 2059</name>
    <dbReference type="NCBI Taxonomy" id="1121405"/>
    <lineage>
        <taxon>Bacteria</taxon>
        <taxon>Pseudomonadati</taxon>
        <taxon>Thermodesulfobacteriota</taxon>
        <taxon>Desulfobacteria</taxon>
        <taxon>Desulfobacterales</taxon>
        <taxon>Desulfococcaceae</taxon>
        <taxon>Desulfococcus</taxon>
    </lineage>
</organism>
<gene>
    <name evidence="2" type="ORF">dsmv_2210</name>
</gene>
<protein>
    <recommendedName>
        <fullName evidence="1">DUF3786 domain-containing protein</fullName>
    </recommendedName>
</protein>
<evidence type="ECO:0000313" key="2">
    <source>
        <dbReference type="EMBL" id="EPR41202.1"/>
    </source>
</evidence>
<dbReference type="AlphaFoldDB" id="S7TVY2"/>
<dbReference type="Proteomes" id="UP000014977">
    <property type="component" value="Unassembled WGS sequence"/>
</dbReference>
<comment type="caution">
    <text evidence="2">The sequence shown here is derived from an EMBL/GenBank/DDBJ whole genome shotgun (WGS) entry which is preliminary data.</text>
</comment>
<dbReference type="InterPro" id="IPR024264">
    <property type="entry name" value="DUF3786"/>
</dbReference>
<proteinExistence type="predicted"/>
<dbReference type="EMBL" id="ATHJ01000077">
    <property type="protein sequence ID" value="EPR41202.1"/>
    <property type="molecule type" value="Genomic_DNA"/>
</dbReference>
<dbReference type="OrthoDB" id="5418701at2"/>
<dbReference type="Pfam" id="PF12654">
    <property type="entry name" value="DUF3786"/>
    <property type="match status" value="1"/>
</dbReference>
<dbReference type="STRING" id="897.B2D07_14060"/>
<feature type="domain" description="DUF3786" evidence="1">
    <location>
        <begin position="23"/>
        <end position="196"/>
    </location>
</feature>
<reference evidence="2 3" key="1">
    <citation type="journal article" date="2013" name="Genome Announc.">
        <title>Draft genome sequences for three mercury-methylating, sulfate-reducing bacteria.</title>
        <authorList>
            <person name="Brown S.D."/>
            <person name="Hurt R.A.Jr."/>
            <person name="Gilmour C.C."/>
            <person name="Elias D.A."/>
        </authorList>
    </citation>
    <scope>NUCLEOTIDE SEQUENCE [LARGE SCALE GENOMIC DNA]</scope>
    <source>
        <strain evidence="2 3">DSM 2059</strain>
    </source>
</reference>
<evidence type="ECO:0000313" key="3">
    <source>
        <dbReference type="Proteomes" id="UP000014977"/>
    </source>
</evidence>
<keyword evidence="3" id="KW-1185">Reference proteome</keyword>
<name>S7TVY2_DESML</name>
<dbReference type="eggNOG" id="COG1456">
    <property type="taxonomic scope" value="Bacteria"/>
</dbReference>
<evidence type="ECO:0000259" key="1">
    <source>
        <dbReference type="Pfam" id="PF12654"/>
    </source>
</evidence>